<dbReference type="HOGENOM" id="CLU_2593401_0_0_1"/>
<reference evidence="1 3" key="1">
    <citation type="journal article" date="2011" name="Nature">
        <title>The Medicago genome provides insight into the evolution of rhizobial symbioses.</title>
        <authorList>
            <person name="Young N.D."/>
            <person name="Debelle F."/>
            <person name="Oldroyd G.E."/>
            <person name="Geurts R."/>
            <person name="Cannon S.B."/>
            <person name="Udvardi M.K."/>
            <person name="Benedito V.A."/>
            <person name="Mayer K.F."/>
            <person name="Gouzy J."/>
            <person name="Schoof H."/>
            <person name="Van de Peer Y."/>
            <person name="Proost S."/>
            <person name="Cook D.R."/>
            <person name="Meyers B.C."/>
            <person name="Spannagl M."/>
            <person name="Cheung F."/>
            <person name="De Mita S."/>
            <person name="Krishnakumar V."/>
            <person name="Gundlach H."/>
            <person name="Zhou S."/>
            <person name="Mudge J."/>
            <person name="Bharti A.K."/>
            <person name="Murray J.D."/>
            <person name="Naoumkina M.A."/>
            <person name="Rosen B."/>
            <person name="Silverstein K.A."/>
            <person name="Tang H."/>
            <person name="Rombauts S."/>
            <person name="Zhao P.X."/>
            <person name="Zhou P."/>
            <person name="Barbe V."/>
            <person name="Bardou P."/>
            <person name="Bechner M."/>
            <person name="Bellec A."/>
            <person name="Berger A."/>
            <person name="Berges H."/>
            <person name="Bidwell S."/>
            <person name="Bisseling T."/>
            <person name="Choisne N."/>
            <person name="Couloux A."/>
            <person name="Denny R."/>
            <person name="Deshpande S."/>
            <person name="Dai X."/>
            <person name="Doyle J.J."/>
            <person name="Dudez A.M."/>
            <person name="Farmer A.D."/>
            <person name="Fouteau S."/>
            <person name="Franken C."/>
            <person name="Gibelin C."/>
            <person name="Gish J."/>
            <person name="Goldstein S."/>
            <person name="Gonzalez A.J."/>
            <person name="Green P.J."/>
            <person name="Hallab A."/>
            <person name="Hartog M."/>
            <person name="Hua A."/>
            <person name="Humphray S.J."/>
            <person name="Jeong D.H."/>
            <person name="Jing Y."/>
            <person name="Jocker A."/>
            <person name="Kenton S.M."/>
            <person name="Kim D.J."/>
            <person name="Klee K."/>
            <person name="Lai H."/>
            <person name="Lang C."/>
            <person name="Lin S."/>
            <person name="Macmil S.L."/>
            <person name="Magdelenat G."/>
            <person name="Matthews L."/>
            <person name="McCorrison J."/>
            <person name="Monaghan E.L."/>
            <person name="Mun J.H."/>
            <person name="Najar F.Z."/>
            <person name="Nicholson C."/>
            <person name="Noirot C."/>
            <person name="O'Bleness M."/>
            <person name="Paule C.R."/>
            <person name="Poulain J."/>
            <person name="Prion F."/>
            <person name="Qin B."/>
            <person name="Qu C."/>
            <person name="Retzel E.F."/>
            <person name="Riddle C."/>
            <person name="Sallet E."/>
            <person name="Samain S."/>
            <person name="Samson N."/>
            <person name="Sanders I."/>
            <person name="Saurat O."/>
            <person name="Scarpelli C."/>
            <person name="Schiex T."/>
            <person name="Segurens B."/>
            <person name="Severin A.J."/>
            <person name="Sherrier D.J."/>
            <person name="Shi R."/>
            <person name="Sims S."/>
            <person name="Singer S.R."/>
            <person name="Sinharoy S."/>
            <person name="Sterck L."/>
            <person name="Viollet A."/>
            <person name="Wang B.B."/>
            <person name="Wang K."/>
            <person name="Wang M."/>
            <person name="Wang X."/>
            <person name="Warfsmann J."/>
            <person name="Weissenbach J."/>
            <person name="White D.D."/>
            <person name="White J.D."/>
            <person name="Wiley G.B."/>
            <person name="Wincker P."/>
            <person name="Xing Y."/>
            <person name="Yang L."/>
            <person name="Yao Z."/>
            <person name="Ying F."/>
            <person name="Zhai J."/>
            <person name="Zhou L."/>
            <person name="Zuber A."/>
            <person name="Denarie J."/>
            <person name="Dixon R.A."/>
            <person name="May G.D."/>
            <person name="Schwartz D.C."/>
            <person name="Rogers J."/>
            <person name="Quetier F."/>
            <person name="Town C.D."/>
            <person name="Roe B.A."/>
        </authorList>
    </citation>
    <scope>NUCLEOTIDE SEQUENCE [LARGE SCALE GENOMIC DNA]</scope>
    <source>
        <strain evidence="1">A17</strain>
        <strain evidence="2 3">cv. Jemalong A17</strain>
    </source>
</reference>
<protein>
    <submittedName>
        <fullName evidence="1 2">Uncharacterized protein</fullName>
    </submittedName>
</protein>
<dbReference type="EnsemblPlants" id="AES90271">
    <property type="protein sequence ID" value="AES90271"/>
    <property type="gene ID" value="MTR_4g087370"/>
</dbReference>
<organism evidence="1 3">
    <name type="scientific">Medicago truncatula</name>
    <name type="common">Barrel medic</name>
    <name type="synonym">Medicago tribuloides</name>
    <dbReference type="NCBI Taxonomy" id="3880"/>
    <lineage>
        <taxon>Eukaryota</taxon>
        <taxon>Viridiplantae</taxon>
        <taxon>Streptophyta</taxon>
        <taxon>Embryophyta</taxon>
        <taxon>Tracheophyta</taxon>
        <taxon>Spermatophyta</taxon>
        <taxon>Magnoliopsida</taxon>
        <taxon>eudicotyledons</taxon>
        <taxon>Gunneridae</taxon>
        <taxon>Pentapetalae</taxon>
        <taxon>rosids</taxon>
        <taxon>fabids</taxon>
        <taxon>Fabales</taxon>
        <taxon>Fabaceae</taxon>
        <taxon>Papilionoideae</taxon>
        <taxon>50 kb inversion clade</taxon>
        <taxon>NPAAA clade</taxon>
        <taxon>Hologalegina</taxon>
        <taxon>IRL clade</taxon>
        <taxon>Trifolieae</taxon>
        <taxon>Medicago</taxon>
    </lineage>
</organism>
<gene>
    <name evidence="1" type="ordered locus">MTR_4g087370</name>
</gene>
<dbReference type="EMBL" id="CM001220">
    <property type="protein sequence ID" value="AES90271.1"/>
    <property type="molecule type" value="Genomic_DNA"/>
</dbReference>
<proteinExistence type="predicted"/>
<reference evidence="2" key="3">
    <citation type="submission" date="2015-04" db="UniProtKB">
        <authorList>
            <consortium name="EnsemblPlants"/>
        </authorList>
    </citation>
    <scope>IDENTIFICATION</scope>
    <source>
        <strain evidence="2">cv. Jemalong A17</strain>
    </source>
</reference>
<accession>G7JNM3</accession>
<keyword evidence="3" id="KW-1185">Reference proteome</keyword>
<sequence>MIAMKRRPWRPLYSMRHAWPAFILKNYVMLNHNFGTPCEVLWCCIFLSQNSKKLQQSEKDIMIGDVGWHLGKMSFNKDCE</sequence>
<dbReference type="Proteomes" id="UP000002051">
    <property type="component" value="Chromosome 4"/>
</dbReference>
<reference evidence="1 3" key="2">
    <citation type="journal article" date="2014" name="BMC Genomics">
        <title>An improved genome release (version Mt4.0) for the model legume Medicago truncatula.</title>
        <authorList>
            <person name="Tang H."/>
            <person name="Krishnakumar V."/>
            <person name="Bidwell S."/>
            <person name="Rosen B."/>
            <person name="Chan A."/>
            <person name="Zhou S."/>
            <person name="Gentzbittel L."/>
            <person name="Childs K.L."/>
            <person name="Yandell M."/>
            <person name="Gundlach H."/>
            <person name="Mayer K.F."/>
            <person name="Schwartz D.C."/>
            <person name="Town C.D."/>
        </authorList>
    </citation>
    <scope>GENOME REANNOTATION</scope>
    <source>
        <strain evidence="2 3">cv. Jemalong A17</strain>
    </source>
</reference>
<dbReference type="AlphaFoldDB" id="G7JNM3"/>
<evidence type="ECO:0000313" key="1">
    <source>
        <dbReference type="EMBL" id="AES90271.1"/>
    </source>
</evidence>
<name>G7JNM3_MEDTR</name>
<dbReference type="PaxDb" id="3880-AES90271"/>
<evidence type="ECO:0000313" key="3">
    <source>
        <dbReference type="Proteomes" id="UP000002051"/>
    </source>
</evidence>
<evidence type="ECO:0000313" key="2">
    <source>
        <dbReference type="EnsemblPlants" id="AES90271"/>
    </source>
</evidence>